<keyword evidence="1" id="KW-1133">Transmembrane helix</keyword>
<dbReference type="Proteomes" id="UP000278807">
    <property type="component" value="Unassembled WGS sequence"/>
</dbReference>
<gene>
    <name evidence="2" type="ORF">HNAJ_LOCUS1698</name>
</gene>
<reference evidence="4" key="1">
    <citation type="submission" date="2016-04" db="UniProtKB">
        <authorList>
            <consortium name="WormBaseParasite"/>
        </authorList>
    </citation>
    <scope>IDENTIFICATION</scope>
</reference>
<dbReference type="WBParaSite" id="HNAJ_0000169901-mRNA-1">
    <property type="protein sequence ID" value="HNAJ_0000169901-mRNA-1"/>
    <property type="gene ID" value="HNAJ_0000169901"/>
</dbReference>
<feature type="transmembrane region" description="Helical" evidence="1">
    <location>
        <begin position="38"/>
        <end position="59"/>
    </location>
</feature>
<reference evidence="2 3" key="2">
    <citation type="submission" date="2018-11" db="EMBL/GenBank/DDBJ databases">
        <authorList>
            <consortium name="Pathogen Informatics"/>
        </authorList>
    </citation>
    <scope>NUCLEOTIDE SEQUENCE [LARGE SCALE GENOMIC DNA]</scope>
</reference>
<evidence type="ECO:0000313" key="2">
    <source>
        <dbReference type="EMBL" id="VDN97557.1"/>
    </source>
</evidence>
<accession>A0A0R3T3U7</accession>
<keyword evidence="3" id="KW-1185">Reference proteome</keyword>
<dbReference type="EMBL" id="UZAE01000694">
    <property type="protein sequence ID" value="VDN97557.1"/>
    <property type="molecule type" value="Genomic_DNA"/>
</dbReference>
<keyword evidence="1" id="KW-0812">Transmembrane</keyword>
<proteinExistence type="predicted"/>
<name>A0A0R3T3U7_RODNA</name>
<dbReference type="AlphaFoldDB" id="A0A0R3T3U7"/>
<organism evidence="4">
    <name type="scientific">Rodentolepis nana</name>
    <name type="common">Dwarf tapeworm</name>
    <name type="synonym">Hymenolepis nana</name>
    <dbReference type="NCBI Taxonomy" id="102285"/>
    <lineage>
        <taxon>Eukaryota</taxon>
        <taxon>Metazoa</taxon>
        <taxon>Spiralia</taxon>
        <taxon>Lophotrochozoa</taxon>
        <taxon>Platyhelminthes</taxon>
        <taxon>Cestoda</taxon>
        <taxon>Eucestoda</taxon>
        <taxon>Cyclophyllidea</taxon>
        <taxon>Hymenolepididae</taxon>
        <taxon>Rodentolepis</taxon>
    </lineage>
</organism>
<evidence type="ECO:0000313" key="3">
    <source>
        <dbReference type="Proteomes" id="UP000278807"/>
    </source>
</evidence>
<evidence type="ECO:0000256" key="1">
    <source>
        <dbReference type="SAM" id="Phobius"/>
    </source>
</evidence>
<keyword evidence="1" id="KW-0472">Membrane</keyword>
<sequence length="155" mass="16978">MAIGHFPRLNSRQELQQQSLVPRDGETETMRSKWSTRLYAIVAIISCILAASMITYGVFMLCNSPNKAQEIISYGVIASGFLATITVLFGKFISKKPSQTLGIFHFILLSVTMISEMTLGGLVIHPLGVTAVGATIVTFGFLTKLPALVFFFIEE</sequence>
<feature type="transmembrane region" description="Helical" evidence="1">
    <location>
        <begin position="101"/>
        <end position="124"/>
    </location>
</feature>
<evidence type="ECO:0000313" key="4">
    <source>
        <dbReference type="WBParaSite" id="HNAJ_0000169901-mRNA-1"/>
    </source>
</evidence>
<protein>
    <submittedName>
        <fullName evidence="2 4">Uncharacterized protein</fullName>
    </submittedName>
</protein>
<feature type="transmembrane region" description="Helical" evidence="1">
    <location>
        <begin position="71"/>
        <end position="89"/>
    </location>
</feature>
<feature type="transmembrane region" description="Helical" evidence="1">
    <location>
        <begin position="130"/>
        <end position="153"/>
    </location>
</feature>